<dbReference type="PANTHER" id="PTHR16121">
    <property type="entry name" value="CAP-SPECIFIC MRNA (NUCLEOSIDE-2'-O-)-METHYLTRANSFERASE 1-RELATED"/>
    <property type="match status" value="1"/>
</dbReference>
<dbReference type="Pfam" id="PF01728">
    <property type="entry name" value="FtsJ"/>
    <property type="match status" value="1"/>
</dbReference>
<evidence type="ECO:0000256" key="5">
    <source>
        <dbReference type="RuleBase" id="RU368012"/>
    </source>
</evidence>
<keyword evidence="5" id="KW-0506">mRNA capping</keyword>
<keyword evidence="11" id="KW-1185">Reference proteome</keyword>
<keyword evidence="3" id="KW-0347">Helicase</keyword>
<keyword evidence="5" id="KW-0489">Methyltransferase</keyword>
<dbReference type="EMBL" id="JAEHOE010000163">
    <property type="protein sequence ID" value="KAG2483892.1"/>
    <property type="molecule type" value="Genomic_DNA"/>
</dbReference>
<dbReference type="GO" id="GO:0004386">
    <property type="term" value="F:helicase activity"/>
    <property type="evidence" value="ECO:0007669"/>
    <property type="project" value="UniProtKB-KW"/>
</dbReference>
<evidence type="ECO:0000256" key="1">
    <source>
        <dbReference type="ARBA" id="ARBA00022741"/>
    </source>
</evidence>
<dbReference type="GO" id="GO:0005524">
    <property type="term" value="F:ATP binding"/>
    <property type="evidence" value="ECO:0007669"/>
    <property type="project" value="UniProtKB-KW"/>
</dbReference>
<dbReference type="PANTHER" id="PTHR16121:SF0">
    <property type="entry name" value="CAP-SPECIFIC MRNA (NUCLEOSIDE-2'-O-)-METHYLTRANSFERASE 1"/>
    <property type="match status" value="1"/>
</dbReference>
<dbReference type="Gene3D" id="3.40.50.12760">
    <property type="match status" value="1"/>
</dbReference>
<keyword evidence="5" id="KW-0507">mRNA processing</keyword>
<dbReference type="GO" id="GO:0005737">
    <property type="term" value="C:cytoplasm"/>
    <property type="evidence" value="ECO:0007669"/>
    <property type="project" value="TreeGrafter"/>
</dbReference>
<dbReference type="GO" id="GO:0016556">
    <property type="term" value="P:mRNA modification"/>
    <property type="evidence" value="ECO:0007669"/>
    <property type="project" value="UniProtKB-UniRule"/>
</dbReference>
<dbReference type="InterPro" id="IPR027417">
    <property type="entry name" value="P-loop_NTPase"/>
</dbReference>
<dbReference type="GO" id="GO:0006370">
    <property type="term" value="P:7-methylguanosine mRNA capping"/>
    <property type="evidence" value="ECO:0007669"/>
    <property type="project" value="UniProtKB-UniRule"/>
</dbReference>
<comment type="function">
    <text evidence="5">S-adenosyl-L-methionine-dependent methyltransferase that mediates RNA cap1 2'-O-ribose methylation to the 5'-cap structure of RNAs. Methylates the ribose of the first nucleotide of a m(7)GpppG-capped mRNA to produce m(7)GpppNmp (cap1).</text>
</comment>
<comment type="caution">
    <text evidence="10">The sequence shown here is derived from an EMBL/GenBank/DDBJ whole genome shotgun (WGS) entry which is preliminary data.</text>
</comment>
<dbReference type="InterPro" id="IPR029063">
    <property type="entry name" value="SAM-dependent_MTases_sf"/>
</dbReference>
<dbReference type="Gene3D" id="3.40.50.300">
    <property type="entry name" value="P-loop containing nucleotide triphosphate hydrolases"/>
    <property type="match status" value="1"/>
</dbReference>
<dbReference type="GO" id="GO:0016787">
    <property type="term" value="F:hydrolase activity"/>
    <property type="evidence" value="ECO:0007669"/>
    <property type="project" value="UniProtKB-KW"/>
</dbReference>
<dbReference type="GO" id="GO:0003676">
    <property type="term" value="F:nucleic acid binding"/>
    <property type="evidence" value="ECO:0007669"/>
    <property type="project" value="UniProtKB-UniRule"/>
</dbReference>
<comment type="subcellular location">
    <subcellularLocation>
        <location evidence="5">Nucleus</location>
    </subcellularLocation>
</comment>
<evidence type="ECO:0000259" key="8">
    <source>
        <dbReference type="Pfam" id="PF01728"/>
    </source>
</evidence>
<dbReference type="SUPFAM" id="SSF52540">
    <property type="entry name" value="P-loop containing nucleoside triphosphate hydrolases"/>
    <property type="match status" value="1"/>
</dbReference>
<evidence type="ECO:0000256" key="7">
    <source>
        <dbReference type="SAM" id="Phobius"/>
    </source>
</evidence>
<keyword evidence="5" id="KW-0949">S-adenosyl-L-methionine</keyword>
<reference evidence="10" key="1">
    <citation type="journal article" date="2020" name="bioRxiv">
        <title>Comparative genomics of Chlamydomonas.</title>
        <authorList>
            <person name="Craig R.J."/>
            <person name="Hasan A.R."/>
            <person name="Ness R.W."/>
            <person name="Keightley P.D."/>
        </authorList>
    </citation>
    <scope>NUCLEOTIDE SEQUENCE</scope>
    <source>
        <strain evidence="10">CCAP 11/70</strain>
    </source>
</reference>
<dbReference type="InterPro" id="IPR050851">
    <property type="entry name" value="mRNA_Cap_2O-Ribose_MeTrfase"/>
</dbReference>
<evidence type="ECO:0000313" key="11">
    <source>
        <dbReference type="Proteomes" id="UP000612055"/>
    </source>
</evidence>
<evidence type="ECO:0000256" key="4">
    <source>
        <dbReference type="ARBA" id="ARBA00022840"/>
    </source>
</evidence>
<keyword evidence="1" id="KW-0547">Nucleotide-binding</keyword>
<keyword evidence="5" id="KW-0539">Nucleus</keyword>
<keyword evidence="7" id="KW-0472">Membrane</keyword>
<dbReference type="SUPFAM" id="SSF53335">
    <property type="entry name" value="S-adenosyl-L-methionine-dependent methyltransferases"/>
    <property type="match status" value="1"/>
</dbReference>
<dbReference type="Pfam" id="PF13361">
    <property type="entry name" value="UvrD_C"/>
    <property type="match status" value="1"/>
</dbReference>
<keyword evidence="7" id="KW-1133">Transmembrane helix</keyword>
<feature type="region of interest" description="Disordered" evidence="6">
    <location>
        <begin position="1330"/>
        <end position="1360"/>
    </location>
</feature>
<sequence length="1921" mass="214366">MGAGTSVPAILEADIRLLLEWQNLSKTYSWLHDHSSHMFHYVNLALVAPIILFSVGSGAYTLFFNVCSVAIVQRLIGVAGIAAGTLTTIYNILKLDRMQEYHRNAALDFQHLARDICLELHFFSSNPGQSRYANVSEFMKECINRYNTLVDNSPTIPKHVIYKLATRKHVRRTLGAEEFRTLTSDPPRPLSPGMSASQEISNNMDMVQLTLMGAYEPNRLAASPGQPGGRFLAGVNKHLKYMRPSNMFGRTSEHERAHPGVALFPRLLRAHHIRRLPCRSFFKLWESIADHRDLFTRLEREAPLTAVFLAEGPGGFVEAFCKYRSVHAAHARDRLYGMTLLSPNKSVPEWRIQGAASTHRGATFHMVAGADGSGDLYNIANVDALVVAAGAGYADVVTADGGFDFSGNFEMQEQLSLRLIAAEILCALQVQRTAADAVFFLKVYDLRLVETLVLLAILADCYDHVHVTKPLTSRPANSEKYIICTGFNGSIHHDPQTLRVLRDVVTTGDTSLLQRMAVQRLSGDMLRDIIYVNGVLTRTQIAHIGKTLALIAAYDGSDAHEQRRCMDDLMRAQVVASRACEEILVGTLDSLANRWMRQFFQPADYYTGVQEYGALLLEFLRSAGGTQIKETVKYLIVDEFQDLSRVQLDIVLEFDNGGSFIIAIEAAAFIQLQQRGPGGMAVLSRYKQALFNIEESLIKSNRCAPAQNGVIPFVTSASVGSVDSAPKRKPGHVTLMTLHQSKGLEWPLVILVLWDTDVMDEEWRLMYVAITRARDRLHIVSPSRAVTDAFLQRLSVSSPRGQLFAMSCDDSGAGRAQLWESSAVTANSEQLTWLTNPQLRPRFGVVHLIQSLTCEHIQEMRVGMLFPASRGSLRAAPGCRMRLLQFSRRADVFEDVKEGSAAAGQKNLDQEDEVDASGFQLEFGKFVDRFLTRMIWLAAGGGGAHELVDRDALTLLETVFLPREQLRICERYAHAVTAFLESKDMTPQDFVDLLDRLVQAGIDRDDIRSLTDVFARISMHCRHAATPLARIRLADGRAPMHVHELARLRRAYTTYTCAESKHAVYATFRVSLCSVLLKGRKSLWYHPDAYAWFRRKLPGLLPCVRRFVADLTTSVPPGCIRLKPLFTHRNLLHGEADLVTHDSVIDFKCSRRTQDFAWLAQCLSYVAMEGSGALNRVQAFIKDLIRSYPNAPEFKLTKGGYKVIKAVNIRYVQLYFRNTLGPYRDSVMRRDDSALLTSFTLSDDFTPVYRMMVPVFVSIDAFTLAAKRPRGAAYVLTNDDEFPTFTVNFSTEDWTPAECANYSAIQHCGVDYVVQYLADDERCARVREIIVSNNDEDDDEKDVGGDDPPGEPANPEPAGAIFKDDQMKCPACKGLVTATLASEGIKVGPAGAGPPTDKNVTILSVDSPTMTGSVIAVHGGDSGIPITIYDYLLKDIHKNVFNAHKGGFTNKHGFLFIMYVPADKQNLEVMSSAAVALRRWLMVAHALGGAGPCAEKMDKDKVICMTPGEQTYGVVVAADLKKKTGVTMLVKSATEGTEVREWSVLKVEEVKVISASNAFDKAKEQTRLLKRTGVIVTRGLIFACSHQVNFPLKFKDELGDQDAFDDFGNVGTPVLPLRGLPARRHAVAGRRVPSAYDITPRIPGDRMTCRWKGIYSPNGMDLTVDYDDHLDVSTAAVYVPLFVIGKLSIGNSIKNSEQLFVRLQNYSVCQRCGGNGRGLSTHRCLLLKREKVCLACCTAGVNNDDKLFCGTCKHVSMPHAGFDHTATMAPFMEPLRLLYALQYDEWTFNSEMRTFHAQNRQEDKRYDYGFNAFSGRADFEDIVVRVEIIESADVKYPSWNDKMFNMHIITQAQARKKKRALFIIWYSAQDQQLDLLILQVDMLKTAGKVNDRDMVDVKKMLEEAMKKRRTQLSLLDEKPTT</sequence>
<feature type="transmembrane region" description="Helical" evidence="7">
    <location>
        <begin position="38"/>
        <end position="63"/>
    </location>
</feature>
<dbReference type="GO" id="GO:0005634">
    <property type="term" value="C:nucleus"/>
    <property type="evidence" value="ECO:0007669"/>
    <property type="project" value="UniProtKB-SubCell"/>
</dbReference>
<keyword evidence="7" id="KW-0812">Transmembrane</keyword>
<dbReference type="GO" id="GO:0004483">
    <property type="term" value="F:methyltransferase cap1 activity"/>
    <property type="evidence" value="ECO:0007669"/>
    <property type="project" value="UniProtKB-UniRule"/>
</dbReference>
<evidence type="ECO:0000256" key="3">
    <source>
        <dbReference type="ARBA" id="ARBA00022806"/>
    </source>
</evidence>
<dbReference type="OrthoDB" id="1470711at2759"/>
<keyword evidence="5" id="KW-0808">Transferase</keyword>
<organism evidence="10 11">
    <name type="scientific">Edaphochlamys debaryana</name>
    <dbReference type="NCBI Taxonomy" id="47281"/>
    <lineage>
        <taxon>Eukaryota</taxon>
        <taxon>Viridiplantae</taxon>
        <taxon>Chlorophyta</taxon>
        <taxon>core chlorophytes</taxon>
        <taxon>Chlorophyceae</taxon>
        <taxon>CS clade</taxon>
        <taxon>Chlamydomonadales</taxon>
        <taxon>Chlamydomonadales incertae sedis</taxon>
        <taxon>Edaphochlamys</taxon>
    </lineage>
</organism>
<dbReference type="GO" id="GO:0033645">
    <property type="term" value="C:host cell endomembrane system"/>
    <property type="evidence" value="ECO:0007669"/>
    <property type="project" value="UniProtKB-SubCell"/>
</dbReference>
<proteinExistence type="predicted"/>
<comment type="catalytic activity">
    <reaction evidence="5">
        <text>a 5'-end (N(7)-methyl 5'-triphosphoguanosine)-ribonucleoside in mRNA + S-adenosyl-L-methionine = a 5'-end (N(7)-methyl 5'-triphosphoguanosine)-(2'-O-methyl-ribonucleoside) in mRNA + S-adenosyl-L-homocysteine + H(+)</text>
        <dbReference type="Rhea" id="RHEA:67020"/>
        <dbReference type="Rhea" id="RHEA-COMP:17167"/>
        <dbReference type="Rhea" id="RHEA-COMP:17168"/>
        <dbReference type="ChEBI" id="CHEBI:15378"/>
        <dbReference type="ChEBI" id="CHEBI:57856"/>
        <dbReference type="ChEBI" id="CHEBI:59789"/>
        <dbReference type="ChEBI" id="CHEBI:156461"/>
        <dbReference type="ChEBI" id="CHEBI:167609"/>
        <dbReference type="EC" id="2.1.1.57"/>
    </reaction>
</comment>
<evidence type="ECO:0000256" key="6">
    <source>
        <dbReference type="SAM" id="MobiDB-lite"/>
    </source>
</evidence>
<keyword evidence="2" id="KW-0378">Hydrolase</keyword>
<feature type="transmembrane region" description="Helical" evidence="7">
    <location>
        <begin position="75"/>
        <end position="93"/>
    </location>
</feature>
<dbReference type="GO" id="GO:0032259">
    <property type="term" value="P:methylation"/>
    <property type="evidence" value="ECO:0007669"/>
    <property type="project" value="UniProtKB-KW"/>
</dbReference>
<evidence type="ECO:0000259" key="9">
    <source>
        <dbReference type="Pfam" id="PF13361"/>
    </source>
</evidence>
<feature type="domain" description="UvrD-like helicase C-terminal" evidence="9">
    <location>
        <begin position="691"/>
        <end position="780"/>
    </location>
</feature>
<keyword evidence="4" id="KW-0067">ATP-binding</keyword>
<dbReference type="InterPro" id="IPR014017">
    <property type="entry name" value="DNA_helicase_UvrD-like_C"/>
</dbReference>
<evidence type="ECO:0000313" key="10">
    <source>
        <dbReference type="EMBL" id="KAG2483892.1"/>
    </source>
</evidence>
<dbReference type="InterPro" id="IPR002877">
    <property type="entry name" value="RNA_MeTrfase_FtsJ_dom"/>
</dbReference>
<evidence type="ECO:0000256" key="2">
    <source>
        <dbReference type="ARBA" id="ARBA00022801"/>
    </source>
</evidence>
<dbReference type="Proteomes" id="UP000612055">
    <property type="component" value="Unassembled WGS sequence"/>
</dbReference>
<dbReference type="EC" id="2.1.1.57" evidence="5"/>
<protein>
    <recommendedName>
        <fullName evidence="5">Cap-specific mRNA (nucleoside-2'-O-)-methyltransferase 1</fullName>
        <ecNumber evidence="5">2.1.1.57</ecNumber>
    </recommendedName>
    <alternativeName>
        <fullName evidence="5">Cap1 2'O-ribose methyltransferase 1</fullName>
    </alternativeName>
</protein>
<gene>
    <name evidence="10" type="ORF">HYH03_017286</name>
</gene>
<accession>A0A835XIR4</accession>
<name>A0A835XIR4_9CHLO</name>
<feature type="domain" description="Ribosomal RNA methyltransferase FtsJ" evidence="8">
    <location>
        <begin position="278"/>
        <end position="487"/>
    </location>
</feature>